<dbReference type="PANTHER" id="PTHR22726:SF1">
    <property type="entry name" value="METALLOENDOPEPTIDASE OMA1, MITOCHONDRIAL"/>
    <property type="match status" value="1"/>
</dbReference>
<evidence type="ECO:0000256" key="2">
    <source>
        <dbReference type="ARBA" id="ARBA00022723"/>
    </source>
</evidence>
<dbReference type="InterPro" id="IPR051156">
    <property type="entry name" value="Mito/Outer_Membr_Metalloprot"/>
</dbReference>
<sequence length="278" mass="31290">MIMFPKHFFKRWFYPLISVFVAVIIFLSAPLPSQATPLWRVLLEGAQVIQLSNVSDRQEVKIGKQINQQLGRRGIKFYRNRRVNRYVNRIGQRLAAQSGRPNIPYKFQVVEDKKINAFATAGGYVYVHTGLLEAADNEAELASVIAHEIGHIGGRHLVKQLRQTTLASGVATALGVRRERLVSLGVELALKRPNSRRHEYDADRRGLRSLNRAGYAPSGMVTFMQKLLNKRSVPTLFSTHPATSSRIRNLKVQIENLPSKGNDGLGRASYKANIRPLK</sequence>
<comment type="caution">
    <text evidence="8">The sequence shown here is derived from an EMBL/GenBank/DDBJ whole genome shotgun (WGS) entry which is preliminary data.</text>
</comment>
<dbReference type="AlphaFoldDB" id="A0A0V7ZFR0"/>
<protein>
    <submittedName>
        <fullName evidence="8">Peptidase</fullName>
    </submittedName>
</protein>
<evidence type="ECO:0000256" key="3">
    <source>
        <dbReference type="ARBA" id="ARBA00022801"/>
    </source>
</evidence>
<keyword evidence="2" id="KW-0479">Metal-binding</keyword>
<keyword evidence="4 6" id="KW-0862">Zinc</keyword>
<comment type="cofactor">
    <cofactor evidence="6">
        <name>Zn(2+)</name>
        <dbReference type="ChEBI" id="CHEBI:29105"/>
    </cofactor>
    <text evidence="6">Binds 1 zinc ion per subunit.</text>
</comment>
<evidence type="ECO:0000256" key="6">
    <source>
        <dbReference type="RuleBase" id="RU003983"/>
    </source>
</evidence>
<evidence type="ECO:0000256" key="5">
    <source>
        <dbReference type="ARBA" id="ARBA00023049"/>
    </source>
</evidence>
<keyword evidence="5 6" id="KW-0482">Metalloprotease</keyword>
<evidence type="ECO:0000313" key="9">
    <source>
        <dbReference type="Proteomes" id="UP000053372"/>
    </source>
</evidence>
<dbReference type="Proteomes" id="UP000053372">
    <property type="component" value="Unassembled WGS sequence"/>
</dbReference>
<dbReference type="GO" id="GO:0004222">
    <property type="term" value="F:metalloendopeptidase activity"/>
    <property type="evidence" value="ECO:0007669"/>
    <property type="project" value="InterPro"/>
</dbReference>
<dbReference type="GO" id="GO:0016020">
    <property type="term" value="C:membrane"/>
    <property type="evidence" value="ECO:0007669"/>
    <property type="project" value="TreeGrafter"/>
</dbReference>
<proteinExistence type="inferred from homology"/>
<dbReference type="OrthoDB" id="9810445at2"/>
<evidence type="ECO:0000259" key="7">
    <source>
        <dbReference type="Pfam" id="PF01435"/>
    </source>
</evidence>
<reference evidence="8 9" key="1">
    <citation type="journal article" date="2015" name="Genome Announc.">
        <title>Draft Genome of the Euendolithic (true boring) Cyanobacterium Mastigocoleus testarum strain BC008.</title>
        <authorList>
            <person name="Guida B.S."/>
            <person name="Garcia-Pichel F."/>
        </authorList>
    </citation>
    <scope>NUCLEOTIDE SEQUENCE [LARGE SCALE GENOMIC DNA]</scope>
    <source>
        <strain evidence="8 9">BC008</strain>
    </source>
</reference>
<dbReference type="InterPro" id="IPR001915">
    <property type="entry name" value="Peptidase_M48"/>
</dbReference>
<organism evidence="8 9">
    <name type="scientific">Mastigocoleus testarum BC008</name>
    <dbReference type="NCBI Taxonomy" id="371196"/>
    <lineage>
        <taxon>Bacteria</taxon>
        <taxon>Bacillati</taxon>
        <taxon>Cyanobacteriota</taxon>
        <taxon>Cyanophyceae</taxon>
        <taxon>Nostocales</taxon>
        <taxon>Hapalosiphonaceae</taxon>
        <taxon>Mastigocoleus</taxon>
    </lineage>
</organism>
<evidence type="ECO:0000256" key="4">
    <source>
        <dbReference type="ARBA" id="ARBA00022833"/>
    </source>
</evidence>
<dbReference type="EMBL" id="LMTZ01000140">
    <property type="protein sequence ID" value="KST63369.1"/>
    <property type="molecule type" value="Genomic_DNA"/>
</dbReference>
<evidence type="ECO:0000256" key="1">
    <source>
        <dbReference type="ARBA" id="ARBA00022670"/>
    </source>
</evidence>
<dbReference type="CDD" id="cd07333">
    <property type="entry name" value="M48C_bepA_like"/>
    <property type="match status" value="1"/>
</dbReference>
<name>A0A0V7ZFR0_9CYAN</name>
<dbReference type="PANTHER" id="PTHR22726">
    <property type="entry name" value="METALLOENDOPEPTIDASE OMA1"/>
    <property type="match status" value="1"/>
</dbReference>
<dbReference type="GO" id="GO:0046872">
    <property type="term" value="F:metal ion binding"/>
    <property type="evidence" value="ECO:0007669"/>
    <property type="project" value="UniProtKB-KW"/>
</dbReference>
<evidence type="ECO:0000313" key="8">
    <source>
        <dbReference type="EMBL" id="KST63369.1"/>
    </source>
</evidence>
<dbReference type="Gene3D" id="3.30.2010.10">
    <property type="entry name" value="Metalloproteases ('zincins'), catalytic domain"/>
    <property type="match status" value="1"/>
</dbReference>
<comment type="similarity">
    <text evidence="6">Belongs to the peptidase M48 family.</text>
</comment>
<keyword evidence="3 6" id="KW-0378">Hydrolase</keyword>
<keyword evidence="1 6" id="KW-0645">Protease</keyword>
<dbReference type="GO" id="GO:0051603">
    <property type="term" value="P:proteolysis involved in protein catabolic process"/>
    <property type="evidence" value="ECO:0007669"/>
    <property type="project" value="TreeGrafter"/>
</dbReference>
<gene>
    <name evidence="8" type="ORF">BC008_39515</name>
</gene>
<accession>A0A0V7ZFR0</accession>
<dbReference type="Pfam" id="PF01435">
    <property type="entry name" value="Peptidase_M48"/>
    <property type="match status" value="1"/>
</dbReference>
<keyword evidence="9" id="KW-1185">Reference proteome</keyword>
<feature type="domain" description="Peptidase M48" evidence="7">
    <location>
        <begin position="83"/>
        <end position="251"/>
    </location>
</feature>